<feature type="transmembrane region" description="Helical" evidence="7">
    <location>
        <begin position="23"/>
        <end position="47"/>
    </location>
</feature>
<dbReference type="Pfam" id="PF07690">
    <property type="entry name" value="MFS_1"/>
    <property type="match status" value="1"/>
</dbReference>
<keyword evidence="4 7" id="KW-0472">Membrane</keyword>
<accession>A0A918GM10</accession>
<proteinExistence type="predicted"/>
<dbReference type="GO" id="GO:0005886">
    <property type="term" value="C:plasma membrane"/>
    <property type="evidence" value="ECO:0007669"/>
    <property type="project" value="UniProtKB-SubCell"/>
</dbReference>
<dbReference type="InterPro" id="IPR036259">
    <property type="entry name" value="MFS_trans_sf"/>
</dbReference>
<gene>
    <name evidence="9" type="primary">rifP</name>
    <name evidence="9" type="ORF">GCM10010238_37510</name>
</gene>
<keyword evidence="5" id="KW-0046">Antibiotic resistance</keyword>
<feature type="transmembrane region" description="Helical" evidence="7">
    <location>
        <begin position="475"/>
        <end position="496"/>
    </location>
</feature>
<evidence type="ECO:0000256" key="6">
    <source>
        <dbReference type="SAM" id="MobiDB-lite"/>
    </source>
</evidence>
<dbReference type="SUPFAM" id="SSF103473">
    <property type="entry name" value="MFS general substrate transporter"/>
    <property type="match status" value="1"/>
</dbReference>
<evidence type="ECO:0000256" key="3">
    <source>
        <dbReference type="ARBA" id="ARBA00022989"/>
    </source>
</evidence>
<protein>
    <submittedName>
        <fullName evidence="9">MFS transporter</fullName>
    </submittedName>
</protein>
<dbReference type="CDD" id="cd17321">
    <property type="entry name" value="MFS_MMR_MDR_like"/>
    <property type="match status" value="1"/>
</dbReference>
<keyword evidence="10" id="KW-1185">Reference proteome</keyword>
<sequence>MSQQSSASAPLSPAPPQRDPRRWWILAVLCSSLFVIVLDNTILNVAIPSITEQLDASTAQIQWTINAYTLVLSGLLITAGGLSDRLGRKRALLLGLLVFGVGSAIGAFAGSPEVLIGARALMGVGAAFLMPGTLAVLVRTFDNEERPKAIGIWAAVSSVGMALGPVLGGFLLDHFWWGVTFLINVPVAVVGLIAMGALLRESKDPANARPDLIGALLCTVSVVALVWAVISVPGQGWLDPETLGAGLLGLAGATVFVRWELRAPDPMLDMTMFKNPKFRGAVFGGILSAFGMAGSLFLLTQDLQFLRGYAPLEAGAQLTPMAVGVLISSILISPRVVKKLGIGKGVALGVTCSAAGLLTVALAPDDGYLVLAAGLLLLGGGAGISGPLVANALMSSIPPERASTGSGVNNTLQELGSGLGVGVLGAVLVAAFSQNLPGGLGGAAAESFPAAVAAAGDDSGLLAQVRDSFADSLTISQLIGAAAVLLGGWLAGALLLRADRADRARAAAREAEAAVSGSGRADGAADDRPV</sequence>
<evidence type="ECO:0000256" key="1">
    <source>
        <dbReference type="ARBA" id="ARBA00004651"/>
    </source>
</evidence>
<dbReference type="Proteomes" id="UP000653493">
    <property type="component" value="Unassembled WGS sequence"/>
</dbReference>
<feature type="transmembrane region" description="Helical" evidence="7">
    <location>
        <begin position="415"/>
        <end position="433"/>
    </location>
</feature>
<feature type="transmembrane region" description="Helical" evidence="7">
    <location>
        <begin position="345"/>
        <end position="363"/>
    </location>
</feature>
<evidence type="ECO:0000256" key="4">
    <source>
        <dbReference type="ARBA" id="ARBA00023136"/>
    </source>
</evidence>
<dbReference type="GO" id="GO:0046677">
    <property type="term" value="P:response to antibiotic"/>
    <property type="evidence" value="ECO:0007669"/>
    <property type="project" value="UniProtKB-KW"/>
</dbReference>
<evidence type="ECO:0000313" key="9">
    <source>
        <dbReference type="EMBL" id="GGS44238.1"/>
    </source>
</evidence>
<dbReference type="InterPro" id="IPR020846">
    <property type="entry name" value="MFS_dom"/>
</dbReference>
<feature type="transmembrane region" description="Helical" evidence="7">
    <location>
        <begin position="211"/>
        <end position="230"/>
    </location>
</feature>
<dbReference type="AlphaFoldDB" id="A0A918GM10"/>
<dbReference type="PRINTS" id="PR01036">
    <property type="entry name" value="TCRTETB"/>
</dbReference>
<evidence type="ECO:0000313" key="10">
    <source>
        <dbReference type="Proteomes" id="UP000653493"/>
    </source>
</evidence>
<dbReference type="PANTHER" id="PTHR42718">
    <property type="entry name" value="MAJOR FACILITATOR SUPERFAMILY MULTIDRUG TRANSPORTER MFSC"/>
    <property type="match status" value="1"/>
</dbReference>
<feature type="transmembrane region" description="Helical" evidence="7">
    <location>
        <begin position="369"/>
        <end position="394"/>
    </location>
</feature>
<feature type="transmembrane region" description="Helical" evidence="7">
    <location>
        <begin position="176"/>
        <end position="199"/>
    </location>
</feature>
<evidence type="ECO:0000259" key="8">
    <source>
        <dbReference type="PROSITE" id="PS50850"/>
    </source>
</evidence>
<feature type="transmembrane region" description="Helical" evidence="7">
    <location>
        <begin position="91"/>
        <end position="110"/>
    </location>
</feature>
<feature type="transmembrane region" description="Helical" evidence="7">
    <location>
        <begin position="116"/>
        <end position="138"/>
    </location>
</feature>
<dbReference type="PANTHER" id="PTHR42718:SF42">
    <property type="entry name" value="EXPORT PROTEIN"/>
    <property type="match status" value="1"/>
</dbReference>
<evidence type="ECO:0000256" key="5">
    <source>
        <dbReference type="ARBA" id="ARBA00023251"/>
    </source>
</evidence>
<dbReference type="PROSITE" id="PS00216">
    <property type="entry name" value="SUGAR_TRANSPORT_1"/>
    <property type="match status" value="1"/>
</dbReference>
<comment type="subcellular location">
    <subcellularLocation>
        <location evidence="1">Cell membrane</location>
        <topology evidence="1">Multi-pass membrane protein</topology>
    </subcellularLocation>
</comment>
<comment type="caution">
    <text evidence="9">The sequence shown here is derived from an EMBL/GenBank/DDBJ whole genome shotgun (WGS) entry which is preliminary data.</text>
</comment>
<dbReference type="GO" id="GO:0022857">
    <property type="term" value="F:transmembrane transporter activity"/>
    <property type="evidence" value="ECO:0007669"/>
    <property type="project" value="InterPro"/>
</dbReference>
<evidence type="ECO:0000256" key="7">
    <source>
        <dbReference type="SAM" id="Phobius"/>
    </source>
</evidence>
<reference evidence="9" key="1">
    <citation type="journal article" date="2014" name="Int. J. Syst. Evol. Microbiol.">
        <title>Complete genome sequence of Corynebacterium casei LMG S-19264T (=DSM 44701T), isolated from a smear-ripened cheese.</title>
        <authorList>
            <consortium name="US DOE Joint Genome Institute (JGI-PGF)"/>
            <person name="Walter F."/>
            <person name="Albersmeier A."/>
            <person name="Kalinowski J."/>
            <person name="Ruckert C."/>
        </authorList>
    </citation>
    <scope>NUCLEOTIDE SEQUENCE</scope>
    <source>
        <strain evidence="9">JCM 4234</strain>
    </source>
</reference>
<feature type="transmembrane region" description="Helical" evidence="7">
    <location>
        <begin position="280"/>
        <end position="299"/>
    </location>
</feature>
<dbReference type="InterPro" id="IPR005829">
    <property type="entry name" value="Sugar_transporter_CS"/>
</dbReference>
<evidence type="ECO:0000256" key="2">
    <source>
        <dbReference type="ARBA" id="ARBA00022692"/>
    </source>
</evidence>
<feature type="transmembrane region" description="Helical" evidence="7">
    <location>
        <begin position="242"/>
        <end position="259"/>
    </location>
</feature>
<feature type="domain" description="Major facilitator superfamily (MFS) profile" evidence="8">
    <location>
        <begin position="25"/>
        <end position="500"/>
    </location>
</feature>
<dbReference type="PROSITE" id="PS50850">
    <property type="entry name" value="MFS"/>
    <property type="match status" value="1"/>
</dbReference>
<dbReference type="Gene3D" id="1.20.1250.20">
    <property type="entry name" value="MFS general substrate transporter like domains"/>
    <property type="match status" value="1"/>
</dbReference>
<feature type="transmembrane region" description="Helical" evidence="7">
    <location>
        <begin position="59"/>
        <end position="79"/>
    </location>
</feature>
<organism evidence="9 10">
    <name type="scientific">Streptomyces griseoviridis</name>
    <dbReference type="NCBI Taxonomy" id="45398"/>
    <lineage>
        <taxon>Bacteria</taxon>
        <taxon>Bacillati</taxon>
        <taxon>Actinomycetota</taxon>
        <taxon>Actinomycetes</taxon>
        <taxon>Kitasatosporales</taxon>
        <taxon>Streptomycetaceae</taxon>
        <taxon>Streptomyces</taxon>
    </lineage>
</organism>
<keyword evidence="3 7" id="KW-1133">Transmembrane helix</keyword>
<feature type="transmembrane region" description="Helical" evidence="7">
    <location>
        <begin position="150"/>
        <end position="170"/>
    </location>
</feature>
<feature type="transmembrane region" description="Helical" evidence="7">
    <location>
        <begin position="314"/>
        <end position="333"/>
    </location>
</feature>
<dbReference type="InterPro" id="IPR011701">
    <property type="entry name" value="MFS"/>
</dbReference>
<keyword evidence="2 7" id="KW-0812">Transmembrane</keyword>
<name>A0A918GM10_STRGD</name>
<dbReference type="EMBL" id="BMSL01000009">
    <property type="protein sequence ID" value="GGS44238.1"/>
    <property type="molecule type" value="Genomic_DNA"/>
</dbReference>
<feature type="region of interest" description="Disordered" evidence="6">
    <location>
        <begin position="511"/>
        <end position="530"/>
    </location>
</feature>
<reference evidence="9" key="2">
    <citation type="submission" date="2020-09" db="EMBL/GenBank/DDBJ databases">
        <authorList>
            <person name="Sun Q."/>
            <person name="Ohkuma M."/>
        </authorList>
    </citation>
    <scope>NUCLEOTIDE SEQUENCE</scope>
    <source>
        <strain evidence="9">JCM 4234</strain>
    </source>
</reference>